<gene>
    <name evidence="1" type="ORF">HPB50_013476</name>
</gene>
<organism evidence="1 2">
    <name type="scientific">Hyalomma asiaticum</name>
    <name type="common">Tick</name>
    <dbReference type="NCBI Taxonomy" id="266040"/>
    <lineage>
        <taxon>Eukaryota</taxon>
        <taxon>Metazoa</taxon>
        <taxon>Ecdysozoa</taxon>
        <taxon>Arthropoda</taxon>
        <taxon>Chelicerata</taxon>
        <taxon>Arachnida</taxon>
        <taxon>Acari</taxon>
        <taxon>Parasitiformes</taxon>
        <taxon>Ixodida</taxon>
        <taxon>Ixodoidea</taxon>
        <taxon>Ixodidae</taxon>
        <taxon>Hyalomminae</taxon>
        <taxon>Hyalomma</taxon>
    </lineage>
</organism>
<reference evidence="1" key="1">
    <citation type="submission" date="2020-05" db="EMBL/GenBank/DDBJ databases">
        <title>Large-scale comparative analyses of tick genomes elucidate their genetic diversity and vector capacities.</title>
        <authorList>
            <person name="Jia N."/>
            <person name="Wang J."/>
            <person name="Shi W."/>
            <person name="Du L."/>
            <person name="Sun Y."/>
            <person name="Zhan W."/>
            <person name="Jiang J."/>
            <person name="Wang Q."/>
            <person name="Zhang B."/>
            <person name="Ji P."/>
            <person name="Sakyi L.B."/>
            <person name="Cui X."/>
            <person name="Yuan T."/>
            <person name="Jiang B."/>
            <person name="Yang W."/>
            <person name="Lam T.T.-Y."/>
            <person name="Chang Q."/>
            <person name="Ding S."/>
            <person name="Wang X."/>
            <person name="Zhu J."/>
            <person name="Ruan X."/>
            <person name="Zhao L."/>
            <person name="Wei J."/>
            <person name="Que T."/>
            <person name="Du C."/>
            <person name="Cheng J."/>
            <person name="Dai P."/>
            <person name="Han X."/>
            <person name="Huang E."/>
            <person name="Gao Y."/>
            <person name="Liu J."/>
            <person name="Shao H."/>
            <person name="Ye R."/>
            <person name="Li L."/>
            <person name="Wei W."/>
            <person name="Wang X."/>
            <person name="Wang C."/>
            <person name="Yang T."/>
            <person name="Huo Q."/>
            <person name="Li W."/>
            <person name="Guo W."/>
            <person name="Chen H."/>
            <person name="Zhou L."/>
            <person name="Ni X."/>
            <person name="Tian J."/>
            <person name="Zhou Y."/>
            <person name="Sheng Y."/>
            <person name="Liu T."/>
            <person name="Pan Y."/>
            <person name="Xia L."/>
            <person name="Li J."/>
            <person name="Zhao F."/>
            <person name="Cao W."/>
        </authorList>
    </citation>
    <scope>NUCLEOTIDE SEQUENCE</scope>
    <source>
        <strain evidence="1">Hyas-2018</strain>
    </source>
</reference>
<name>A0ACB7SYD0_HYAAI</name>
<dbReference type="Proteomes" id="UP000821845">
    <property type="component" value="Chromosome 2"/>
</dbReference>
<protein>
    <submittedName>
        <fullName evidence="1">Uncharacterized protein</fullName>
    </submittedName>
</protein>
<comment type="caution">
    <text evidence="1">The sequence shown here is derived from an EMBL/GenBank/DDBJ whole genome shotgun (WGS) entry which is preliminary data.</text>
</comment>
<accession>A0ACB7SYD0</accession>
<proteinExistence type="predicted"/>
<dbReference type="EMBL" id="CM023482">
    <property type="protein sequence ID" value="KAH6938838.1"/>
    <property type="molecule type" value="Genomic_DNA"/>
</dbReference>
<evidence type="ECO:0000313" key="2">
    <source>
        <dbReference type="Proteomes" id="UP000821845"/>
    </source>
</evidence>
<evidence type="ECO:0000313" key="1">
    <source>
        <dbReference type="EMBL" id="KAH6938838.1"/>
    </source>
</evidence>
<sequence>MNHLWNEGKDRLKNALSPGSSPPRSPSPSYLNERVGSPPAKTVRLGKGATAFCHDFSEDEEEEEEEEDEPEQHTDETRDLAALIRA</sequence>
<keyword evidence="2" id="KW-1185">Reference proteome</keyword>